<gene>
    <name evidence="10" type="ORF">KX928_15160</name>
</gene>
<evidence type="ECO:0000256" key="1">
    <source>
        <dbReference type="ARBA" id="ARBA00022490"/>
    </source>
</evidence>
<sequence length="453" mass="48022">MSAWKVQFDALIAPAVAKSAVTERLIIDRGAIAHVGPATAALTDTRKAIVFADQAGFDAAGSAVCDSLRASGFAVDQLVLTNDPLPKASVDEAAPFLSRLKADAFLFPVSVGSGVINDLVKFAAFETDRRYVSVATAASMDGYTSAGAPLARDGFKVTIPTRAPVALVADLDVIANAPAEMTGWGYGDLAGKSPAGGDWLLAELVGAEARDDTAWPLVQDHLRDWLSGPEALATGDFDACARLFIGLTAVGFAMEFHGTSRPASGADHQIAHMWEMEGHSINGIKVSHGAAVAVGCMVSLALYDWLLAQDLSRITAPAPDIDTSLAELARVIPDPRIADRAVAETRAKWPDLPTHKDRLARVRAHWPKTRDLMQQHLFRAQEMQSMLMAAGAPSTAADIGVSSDHLERTIRAAAYIRSRYTILDFLKEAGLFEDALSAVLARLKGGSVKGAAE</sequence>
<dbReference type="InterPro" id="IPR016205">
    <property type="entry name" value="Glycerol_DH"/>
</dbReference>
<dbReference type="GO" id="GO:0008654">
    <property type="term" value="P:phospholipid biosynthetic process"/>
    <property type="evidence" value="ECO:0007669"/>
    <property type="project" value="UniProtKB-KW"/>
</dbReference>
<dbReference type="CDD" id="cd08175">
    <property type="entry name" value="G1PDH"/>
    <property type="match status" value="1"/>
</dbReference>
<keyword evidence="8" id="KW-0594">Phospholipid biosynthesis</keyword>
<dbReference type="GO" id="GO:0046872">
    <property type="term" value="F:metal ion binding"/>
    <property type="evidence" value="ECO:0007669"/>
    <property type="project" value="UniProtKB-KW"/>
</dbReference>
<proteinExistence type="predicted"/>
<keyword evidence="9" id="KW-1208">Phospholipid metabolism</keyword>
<evidence type="ECO:0000256" key="8">
    <source>
        <dbReference type="ARBA" id="ARBA00023209"/>
    </source>
</evidence>
<organism evidence="10 11">
    <name type="scientific">Roseobacter insulae</name>
    <dbReference type="NCBI Taxonomy" id="2859783"/>
    <lineage>
        <taxon>Bacteria</taxon>
        <taxon>Pseudomonadati</taxon>
        <taxon>Pseudomonadota</taxon>
        <taxon>Alphaproteobacteria</taxon>
        <taxon>Rhodobacterales</taxon>
        <taxon>Roseobacteraceae</taxon>
        <taxon>Roseobacter</taxon>
    </lineage>
</organism>
<evidence type="ECO:0000256" key="2">
    <source>
        <dbReference type="ARBA" id="ARBA00022516"/>
    </source>
</evidence>
<keyword evidence="7" id="KW-0443">Lipid metabolism</keyword>
<keyword evidence="1" id="KW-0963">Cytoplasm</keyword>
<keyword evidence="11" id="KW-1185">Reference proteome</keyword>
<evidence type="ECO:0000313" key="11">
    <source>
        <dbReference type="Proteomes" id="UP001138661"/>
    </source>
</evidence>
<reference evidence="10" key="1">
    <citation type="submission" date="2021-07" db="EMBL/GenBank/DDBJ databases">
        <title>Roseobacter insulae sp. nov., isolated from a tidal flat.</title>
        <authorList>
            <person name="Park S."/>
            <person name="Yoon J.-H."/>
        </authorList>
    </citation>
    <scope>NUCLEOTIDE SEQUENCE</scope>
    <source>
        <strain evidence="10">YSTF-M11</strain>
    </source>
</reference>
<evidence type="ECO:0000313" key="10">
    <source>
        <dbReference type="EMBL" id="MBW4709129.1"/>
    </source>
</evidence>
<dbReference type="GO" id="GO:0016614">
    <property type="term" value="F:oxidoreductase activity, acting on CH-OH group of donors"/>
    <property type="evidence" value="ECO:0007669"/>
    <property type="project" value="InterPro"/>
</dbReference>
<evidence type="ECO:0000256" key="7">
    <source>
        <dbReference type="ARBA" id="ARBA00023098"/>
    </source>
</evidence>
<dbReference type="EMBL" id="JAHXDN010000004">
    <property type="protein sequence ID" value="MBW4709129.1"/>
    <property type="molecule type" value="Genomic_DNA"/>
</dbReference>
<protein>
    <submittedName>
        <fullName evidence="10">Sn-glycerol-1-phosphate dehydrogenase</fullName>
    </submittedName>
</protein>
<dbReference type="Pfam" id="PF13685">
    <property type="entry name" value="Fe-ADH_2"/>
    <property type="match status" value="1"/>
</dbReference>
<keyword evidence="2" id="KW-0444">Lipid biosynthesis</keyword>
<dbReference type="AlphaFoldDB" id="A0A9X1FXD0"/>
<dbReference type="RefSeq" id="WP_219504337.1">
    <property type="nucleotide sequence ID" value="NZ_JAHXDN010000004.1"/>
</dbReference>
<comment type="caution">
    <text evidence="10">The sequence shown here is derived from an EMBL/GenBank/DDBJ whole genome shotgun (WGS) entry which is preliminary data.</text>
</comment>
<accession>A0A9X1FXD0</accession>
<evidence type="ECO:0000256" key="4">
    <source>
        <dbReference type="ARBA" id="ARBA00022857"/>
    </source>
</evidence>
<keyword evidence="4" id="KW-0521">NADP</keyword>
<evidence type="ECO:0000256" key="3">
    <source>
        <dbReference type="ARBA" id="ARBA00022723"/>
    </source>
</evidence>
<evidence type="ECO:0000256" key="9">
    <source>
        <dbReference type="ARBA" id="ARBA00023264"/>
    </source>
</evidence>
<keyword evidence="5" id="KW-0560">Oxidoreductase</keyword>
<dbReference type="Proteomes" id="UP001138661">
    <property type="component" value="Unassembled WGS sequence"/>
</dbReference>
<evidence type="ECO:0000256" key="5">
    <source>
        <dbReference type="ARBA" id="ARBA00023002"/>
    </source>
</evidence>
<keyword evidence="3" id="KW-0479">Metal-binding</keyword>
<keyword evidence="6" id="KW-0520">NAD</keyword>
<evidence type="ECO:0000256" key="6">
    <source>
        <dbReference type="ARBA" id="ARBA00023027"/>
    </source>
</evidence>
<dbReference type="PANTHER" id="PTHR43616">
    <property type="entry name" value="GLYCEROL DEHYDROGENASE"/>
    <property type="match status" value="1"/>
</dbReference>
<dbReference type="InterPro" id="IPR032837">
    <property type="entry name" value="G1PDH"/>
</dbReference>
<name>A0A9X1FXD0_9RHOB</name>
<dbReference type="PANTHER" id="PTHR43616:SF5">
    <property type="entry name" value="GLYCEROL DEHYDROGENASE 1"/>
    <property type="match status" value="1"/>
</dbReference>